<reference evidence="3" key="2">
    <citation type="submission" date="2020-09" db="EMBL/GenBank/DDBJ databases">
        <authorList>
            <person name="Sun Q."/>
            <person name="Ohkuma M."/>
        </authorList>
    </citation>
    <scope>NUCLEOTIDE SEQUENCE</scope>
    <source>
        <strain evidence="3">JCM 4518</strain>
    </source>
</reference>
<dbReference type="InterPro" id="IPR035992">
    <property type="entry name" value="Ricin_B-like_lectins"/>
</dbReference>
<feature type="domain" description="Ricin B lectin" evidence="2">
    <location>
        <begin position="37"/>
        <end position="178"/>
    </location>
</feature>
<dbReference type="Gene3D" id="2.80.10.50">
    <property type="match status" value="3"/>
</dbReference>
<feature type="chain" id="PRO_5037985787" description="Ricin B lectin domain-containing protein" evidence="1">
    <location>
        <begin position="35"/>
        <end position="184"/>
    </location>
</feature>
<organism evidence="3 4">
    <name type="scientific">Streptomyces termitum</name>
    <dbReference type="NCBI Taxonomy" id="67368"/>
    <lineage>
        <taxon>Bacteria</taxon>
        <taxon>Bacillati</taxon>
        <taxon>Actinomycetota</taxon>
        <taxon>Actinomycetes</taxon>
        <taxon>Kitasatosporales</taxon>
        <taxon>Streptomycetaceae</taxon>
        <taxon>Streptomyces</taxon>
    </lineage>
</organism>
<keyword evidence="1" id="KW-0732">Signal</keyword>
<reference evidence="3" key="1">
    <citation type="journal article" date="2014" name="Int. J. Syst. Evol. Microbiol.">
        <title>Complete genome sequence of Corynebacterium casei LMG S-19264T (=DSM 44701T), isolated from a smear-ripened cheese.</title>
        <authorList>
            <consortium name="US DOE Joint Genome Institute (JGI-PGF)"/>
            <person name="Walter F."/>
            <person name="Albersmeier A."/>
            <person name="Kalinowski J."/>
            <person name="Ruckert C."/>
        </authorList>
    </citation>
    <scope>NUCLEOTIDE SEQUENCE</scope>
    <source>
        <strain evidence="3">JCM 4518</strain>
    </source>
</reference>
<evidence type="ECO:0000256" key="1">
    <source>
        <dbReference type="SAM" id="SignalP"/>
    </source>
</evidence>
<gene>
    <name evidence="3" type="ORF">GCM10010305_58010</name>
</gene>
<proteinExistence type="predicted"/>
<protein>
    <recommendedName>
        <fullName evidence="2">Ricin B lectin domain-containing protein</fullName>
    </recommendedName>
</protein>
<accession>A0A918WDY5</accession>
<feature type="signal peptide" evidence="1">
    <location>
        <begin position="1"/>
        <end position="34"/>
    </location>
</feature>
<dbReference type="PROSITE" id="PS50231">
    <property type="entry name" value="RICIN_B_LECTIN"/>
    <property type="match status" value="1"/>
</dbReference>
<dbReference type="CDD" id="cd00161">
    <property type="entry name" value="beta-trefoil_Ricin-like"/>
    <property type="match status" value="1"/>
</dbReference>
<evidence type="ECO:0000313" key="4">
    <source>
        <dbReference type="Proteomes" id="UP000644020"/>
    </source>
</evidence>
<dbReference type="Pfam" id="PF14200">
    <property type="entry name" value="RicinB_lectin_2"/>
    <property type="match status" value="1"/>
</dbReference>
<evidence type="ECO:0000313" key="3">
    <source>
        <dbReference type="EMBL" id="GHB07296.1"/>
    </source>
</evidence>
<comment type="caution">
    <text evidence="3">The sequence shown here is derived from an EMBL/GenBank/DDBJ whole genome shotgun (WGS) entry which is preliminary data.</text>
</comment>
<dbReference type="EMBL" id="BMUL01000022">
    <property type="protein sequence ID" value="GHB07296.1"/>
    <property type="molecule type" value="Genomic_DNA"/>
</dbReference>
<evidence type="ECO:0000259" key="2">
    <source>
        <dbReference type="SMART" id="SM00458"/>
    </source>
</evidence>
<keyword evidence="4" id="KW-1185">Reference proteome</keyword>
<name>A0A918WDY5_9ACTN</name>
<dbReference type="Proteomes" id="UP000644020">
    <property type="component" value="Unassembled WGS sequence"/>
</dbReference>
<dbReference type="SMART" id="SM00458">
    <property type="entry name" value="RICIN"/>
    <property type="match status" value="1"/>
</dbReference>
<sequence>MIRSMKPAGRATALFVSVAATTLGMLSGGTAAQAAQAPPLAFSSMVYNGNSGKCLEIVSSSMIDGARAQQWRCGGQAGSYWRFETVIKNGASYYRIRNANSGKCLEVAGSSTANGARVQQWTCYDLPGQLWYKTGTPLPGVAGLVNANSGKCLEVADSRTDNGAPVQQWTCSDIWTKTWSWSGM</sequence>
<dbReference type="InterPro" id="IPR000772">
    <property type="entry name" value="Ricin_B_lectin"/>
</dbReference>
<dbReference type="SUPFAM" id="SSF50370">
    <property type="entry name" value="Ricin B-like lectins"/>
    <property type="match status" value="1"/>
</dbReference>
<dbReference type="AlphaFoldDB" id="A0A918WDY5"/>